<dbReference type="Proteomes" id="UP000275078">
    <property type="component" value="Unassembled WGS sequence"/>
</dbReference>
<name>A0A3N4HTF2_ASCIM</name>
<gene>
    <name evidence="2" type="ORF">BJ508DRAFT_332236</name>
</gene>
<organism evidence="2 3">
    <name type="scientific">Ascobolus immersus RN42</name>
    <dbReference type="NCBI Taxonomy" id="1160509"/>
    <lineage>
        <taxon>Eukaryota</taxon>
        <taxon>Fungi</taxon>
        <taxon>Dikarya</taxon>
        <taxon>Ascomycota</taxon>
        <taxon>Pezizomycotina</taxon>
        <taxon>Pezizomycetes</taxon>
        <taxon>Pezizales</taxon>
        <taxon>Ascobolaceae</taxon>
        <taxon>Ascobolus</taxon>
    </lineage>
</organism>
<proteinExistence type="predicted"/>
<feature type="compositionally biased region" description="Basic and acidic residues" evidence="1">
    <location>
        <begin position="433"/>
        <end position="444"/>
    </location>
</feature>
<evidence type="ECO:0000313" key="2">
    <source>
        <dbReference type="EMBL" id="RPA75271.1"/>
    </source>
</evidence>
<evidence type="ECO:0000313" key="3">
    <source>
        <dbReference type="Proteomes" id="UP000275078"/>
    </source>
</evidence>
<feature type="region of interest" description="Disordered" evidence="1">
    <location>
        <begin position="432"/>
        <end position="473"/>
    </location>
</feature>
<dbReference type="EMBL" id="ML119767">
    <property type="protein sequence ID" value="RPA75271.1"/>
    <property type="molecule type" value="Genomic_DNA"/>
</dbReference>
<sequence length="555" mass="61571">MGRTPSKQPTWPKLGSGSKARPRTAGLHLASQTSIKGIDYTNASDEAKMVQAKAANSTGEPLSGSEQSGSEEPAATHSSSSEETDDSSTPSTNSTETSSDEESSESEWEELPKPTKPIKEPLTKRRLYKYLRRTLRDEVPQGGVKKLKTDLALESVPNVRWACKGYTWPKHHRLCLKPFDELTPPELNELALALNGGATWVEIKRDGSSAVETQKSDADEESSYATKKKRATQAAVKKLLHSHVVKIIPDISEDDMTLSSTRSAKKGYVWICKPGYNLPQLNAKSKRGEVMVKGLYQINTTERQEIEDALKNGKLRAELYRDGEHVEAKIADKQTMRTNILNAIKEELSSKFDIPKETLDSLKVEDIQFTFKFLYSQKIFRWQHKGYVIPQIDPERTTKPLRNKVFSELNKAELEKMLLAIKQGTLQPVALDGSRDSEKEKVGADDQINNDSIPGVKELSSNEEGLDSSMADDSTIDVSESAQDVLGLDEGVEIVRVSGTSFVTKFVFDDGMGLKPFTLSGTRLEPHGNKFQFTFFDAAGTGKTRNTYIAMEKNA</sequence>
<feature type="compositionally biased region" description="Basic and acidic residues" evidence="1">
    <location>
        <begin position="110"/>
        <end position="120"/>
    </location>
</feature>
<feature type="compositionally biased region" description="Acidic residues" evidence="1">
    <location>
        <begin position="98"/>
        <end position="109"/>
    </location>
</feature>
<keyword evidence="3" id="KW-1185">Reference proteome</keyword>
<accession>A0A3N4HTF2</accession>
<feature type="compositionally biased region" description="Polar residues" evidence="1">
    <location>
        <begin position="54"/>
        <end position="68"/>
    </location>
</feature>
<reference evidence="2 3" key="1">
    <citation type="journal article" date="2018" name="Nat. Ecol. Evol.">
        <title>Pezizomycetes genomes reveal the molecular basis of ectomycorrhizal truffle lifestyle.</title>
        <authorList>
            <person name="Murat C."/>
            <person name="Payen T."/>
            <person name="Noel B."/>
            <person name="Kuo A."/>
            <person name="Morin E."/>
            <person name="Chen J."/>
            <person name="Kohler A."/>
            <person name="Krizsan K."/>
            <person name="Balestrini R."/>
            <person name="Da Silva C."/>
            <person name="Montanini B."/>
            <person name="Hainaut M."/>
            <person name="Levati E."/>
            <person name="Barry K.W."/>
            <person name="Belfiori B."/>
            <person name="Cichocki N."/>
            <person name="Clum A."/>
            <person name="Dockter R.B."/>
            <person name="Fauchery L."/>
            <person name="Guy J."/>
            <person name="Iotti M."/>
            <person name="Le Tacon F."/>
            <person name="Lindquist E.A."/>
            <person name="Lipzen A."/>
            <person name="Malagnac F."/>
            <person name="Mello A."/>
            <person name="Molinier V."/>
            <person name="Miyauchi S."/>
            <person name="Poulain J."/>
            <person name="Riccioni C."/>
            <person name="Rubini A."/>
            <person name="Sitrit Y."/>
            <person name="Splivallo R."/>
            <person name="Traeger S."/>
            <person name="Wang M."/>
            <person name="Zifcakova L."/>
            <person name="Wipf D."/>
            <person name="Zambonelli A."/>
            <person name="Paolocci F."/>
            <person name="Nowrousian M."/>
            <person name="Ottonello S."/>
            <person name="Baldrian P."/>
            <person name="Spatafora J.W."/>
            <person name="Henrissat B."/>
            <person name="Nagy L.G."/>
            <person name="Aury J.M."/>
            <person name="Wincker P."/>
            <person name="Grigoriev I.V."/>
            <person name="Bonfante P."/>
            <person name="Martin F.M."/>
        </authorList>
    </citation>
    <scope>NUCLEOTIDE SEQUENCE [LARGE SCALE GENOMIC DNA]</scope>
    <source>
        <strain evidence="2 3">RN42</strain>
    </source>
</reference>
<evidence type="ECO:0000256" key="1">
    <source>
        <dbReference type="SAM" id="MobiDB-lite"/>
    </source>
</evidence>
<feature type="compositionally biased region" description="Low complexity" evidence="1">
    <location>
        <begin position="70"/>
        <end position="97"/>
    </location>
</feature>
<dbReference type="AlphaFoldDB" id="A0A3N4HTF2"/>
<protein>
    <submittedName>
        <fullName evidence="2">Uncharacterized protein</fullName>
    </submittedName>
</protein>
<feature type="region of interest" description="Disordered" evidence="1">
    <location>
        <begin position="50"/>
        <end position="120"/>
    </location>
</feature>
<feature type="region of interest" description="Disordered" evidence="1">
    <location>
        <begin position="1"/>
        <end position="38"/>
    </location>
</feature>